<dbReference type="AlphaFoldDB" id="A0A645HUT2"/>
<organism evidence="1">
    <name type="scientific">bioreactor metagenome</name>
    <dbReference type="NCBI Taxonomy" id="1076179"/>
    <lineage>
        <taxon>unclassified sequences</taxon>
        <taxon>metagenomes</taxon>
        <taxon>ecological metagenomes</taxon>
    </lineage>
</organism>
<dbReference type="EMBL" id="VSSQ01100465">
    <property type="protein sequence ID" value="MPN42610.1"/>
    <property type="molecule type" value="Genomic_DNA"/>
</dbReference>
<name>A0A645HUT2_9ZZZZ</name>
<sequence length="77" mass="8991">MRVRYGTGFDARDRRLMYRLRKTPVRQAFQRGYLTALQRGDEAPPVALVDGDEDGIFPSRRRAPDLREPSALFVYFE</sequence>
<evidence type="ECO:0000313" key="1">
    <source>
        <dbReference type="EMBL" id="MPN42610.1"/>
    </source>
</evidence>
<accession>A0A645HUT2</accession>
<comment type="caution">
    <text evidence="1">The sequence shown here is derived from an EMBL/GenBank/DDBJ whole genome shotgun (WGS) entry which is preliminary data.</text>
</comment>
<reference evidence="1" key="1">
    <citation type="submission" date="2019-08" db="EMBL/GenBank/DDBJ databases">
        <authorList>
            <person name="Kucharzyk K."/>
            <person name="Murdoch R.W."/>
            <person name="Higgins S."/>
            <person name="Loffler F."/>
        </authorList>
    </citation>
    <scope>NUCLEOTIDE SEQUENCE</scope>
</reference>
<gene>
    <name evidence="1" type="ORF">SDC9_190167</name>
</gene>
<protein>
    <submittedName>
        <fullName evidence="1">Uncharacterized protein</fullName>
    </submittedName>
</protein>
<proteinExistence type="predicted"/>